<comment type="PTM">
    <text evidence="12">Upon Fe-S cluster removal intramolecular disulfide bonds are formed.</text>
</comment>
<dbReference type="PROSITE" id="PS51674">
    <property type="entry name" value="4FE4S_WBL"/>
    <property type="match status" value="1"/>
</dbReference>
<feature type="binding site" evidence="12">
    <location>
        <position position="53"/>
    </location>
    <ligand>
        <name>[4Fe-4S] cluster</name>
        <dbReference type="ChEBI" id="CHEBI:49883"/>
    </ligand>
</feature>
<evidence type="ECO:0000256" key="12">
    <source>
        <dbReference type="HAMAP-Rule" id="MF_01479"/>
    </source>
</evidence>
<feature type="binding site" evidence="12">
    <location>
        <position position="14"/>
    </location>
    <ligand>
        <name>[4Fe-4S] cluster</name>
        <dbReference type="ChEBI" id="CHEBI:49883"/>
    </ligand>
</feature>
<dbReference type="GO" id="GO:0051539">
    <property type="term" value="F:4 iron, 4 sulfur cluster binding"/>
    <property type="evidence" value="ECO:0007669"/>
    <property type="project" value="UniProtKB-UniRule"/>
</dbReference>
<dbReference type="EMBL" id="FOOI01000002">
    <property type="protein sequence ID" value="SFF81021.1"/>
    <property type="molecule type" value="Genomic_DNA"/>
</dbReference>
<dbReference type="GO" id="GO:0035731">
    <property type="term" value="F:dinitrosyl-iron complex binding"/>
    <property type="evidence" value="ECO:0007669"/>
    <property type="project" value="UniProtKB-UniRule"/>
</dbReference>
<evidence type="ECO:0000256" key="11">
    <source>
        <dbReference type="ARBA" id="ARBA00023163"/>
    </source>
</evidence>
<dbReference type="HAMAP" id="MF_01479">
    <property type="entry name" value="WhiB"/>
    <property type="match status" value="1"/>
</dbReference>
<keyword evidence="4 12" id="KW-0963">Cytoplasm</keyword>
<comment type="subcellular location">
    <subcellularLocation>
        <location evidence="1 12">Cytoplasm</location>
    </subcellularLocation>
</comment>
<comment type="similarity">
    <text evidence="2 12">Belongs to the WhiB family.</text>
</comment>
<feature type="binding site" evidence="12">
    <location>
        <position position="47"/>
    </location>
    <ligand>
        <name>[4Fe-4S] cluster</name>
        <dbReference type="ChEBI" id="CHEBI:49883"/>
    </ligand>
</feature>
<evidence type="ECO:0000256" key="1">
    <source>
        <dbReference type="ARBA" id="ARBA00004496"/>
    </source>
</evidence>
<dbReference type="InterPro" id="IPR003482">
    <property type="entry name" value="Whib"/>
</dbReference>
<dbReference type="GO" id="GO:0045892">
    <property type="term" value="P:negative regulation of DNA-templated transcription"/>
    <property type="evidence" value="ECO:0007669"/>
    <property type="project" value="TreeGrafter"/>
</dbReference>
<evidence type="ECO:0000256" key="2">
    <source>
        <dbReference type="ARBA" id="ARBA00006597"/>
    </source>
</evidence>
<dbReference type="GO" id="GO:0003677">
    <property type="term" value="F:DNA binding"/>
    <property type="evidence" value="ECO:0007669"/>
    <property type="project" value="UniProtKB-UniRule"/>
</dbReference>
<organism evidence="15 16">
    <name type="scientific">Actinopolymorpha cephalotaxi</name>
    <dbReference type="NCBI Taxonomy" id="504797"/>
    <lineage>
        <taxon>Bacteria</taxon>
        <taxon>Bacillati</taxon>
        <taxon>Actinomycetota</taxon>
        <taxon>Actinomycetes</taxon>
        <taxon>Propionibacteriales</taxon>
        <taxon>Actinopolymorphaceae</taxon>
        <taxon>Actinopolymorpha</taxon>
    </lineage>
</organism>
<keyword evidence="5 12" id="KW-0479">Metal-binding</keyword>
<evidence type="ECO:0000256" key="7">
    <source>
        <dbReference type="ARBA" id="ARBA00023014"/>
    </source>
</evidence>
<accession>A0A1I2LVL2</accession>
<sequence length="153" mass="15560">MPARSRAWHLEAACVHAPDGLFYGPEGEKPPERLAREARALEFCAACPVLDACRTHALALPETYGVWGGTTEANRNAVRRGRISAAALPAPESGPEPEPALLPVGASLSADEAAAVTVTTSLPHGGEQGGDVDGGEADPGVACAVGQPQCSGV</sequence>
<comment type="PTM">
    <text evidence="12">The Fe-S cluster can be nitrosylated by nitric oxide (NO).</text>
</comment>
<dbReference type="GO" id="GO:0005737">
    <property type="term" value="C:cytoplasm"/>
    <property type="evidence" value="ECO:0007669"/>
    <property type="project" value="UniProtKB-SubCell"/>
</dbReference>
<evidence type="ECO:0000256" key="3">
    <source>
        <dbReference type="ARBA" id="ARBA00022485"/>
    </source>
</evidence>
<evidence type="ECO:0000256" key="4">
    <source>
        <dbReference type="ARBA" id="ARBA00022490"/>
    </source>
</evidence>
<evidence type="ECO:0000256" key="9">
    <source>
        <dbReference type="ARBA" id="ARBA00023125"/>
    </source>
</evidence>
<dbReference type="PANTHER" id="PTHR38839:SF5">
    <property type="entry name" value="TRANSCRIPTIONAL REGULATOR WHID"/>
    <property type="match status" value="1"/>
</dbReference>
<protein>
    <recommendedName>
        <fullName evidence="12">Transcriptional regulator WhiB</fullName>
    </recommendedName>
</protein>
<evidence type="ECO:0000256" key="13">
    <source>
        <dbReference type="SAM" id="MobiDB-lite"/>
    </source>
</evidence>
<feature type="domain" description="4Fe-4S Wbl-type" evidence="14">
    <location>
        <begin position="13"/>
        <end position="77"/>
    </location>
</feature>
<dbReference type="STRING" id="504797.SAMN05421678_102241"/>
<evidence type="ECO:0000313" key="15">
    <source>
        <dbReference type="EMBL" id="SFF81021.1"/>
    </source>
</evidence>
<dbReference type="AlphaFoldDB" id="A0A1I2LVL2"/>
<evidence type="ECO:0000256" key="5">
    <source>
        <dbReference type="ARBA" id="ARBA00022723"/>
    </source>
</evidence>
<reference evidence="15 16" key="1">
    <citation type="submission" date="2016-10" db="EMBL/GenBank/DDBJ databases">
        <authorList>
            <person name="de Groot N.N."/>
        </authorList>
    </citation>
    <scope>NUCLEOTIDE SEQUENCE [LARGE SCALE GENOMIC DNA]</scope>
    <source>
        <strain evidence="15 16">CPCC 202808</strain>
    </source>
</reference>
<feature type="binding site" evidence="12">
    <location>
        <position position="44"/>
    </location>
    <ligand>
        <name>[4Fe-4S] cluster</name>
        <dbReference type="ChEBI" id="CHEBI:49883"/>
    </ligand>
</feature>
<evidence type="ECO:0000256" key="6">
    <source>
        <dbReference type="ARBA" id="ARBA00023004"/>
    </source>
</evidence>
<feature type="region of interest" description="Disordered" evidence="13">
    <location>
        <begin position="121"/>
        <end position="140"/>
    </location>
</feature>
<evidence type="ECO:0000256" key="8">
    <source>
        <dbReference type="ARBA" id="ARBA00023015"/>
    </source>
</evidence>
<evidence type="ECO:0000313" key="16">
    <source>
        <dbReference type="Proteomes" id="UP000199052"/>
    </source>
</evidence>
<dbReference type="GO" id="GO:0047134">
    <property type="term" value="F:protein-disulfide reductase [NAD(P)H] activity"/>
    <property type="evidence" value="ECO:0007669"/>
    <property type="project" value="TreeGrafter"/>
</dbReference>
<dbReference type="PANTHER" id="PTHR38839">
    <property type="entry name" value="TRANSCRIPTIONAL REGULATOR WHID-RELATED"/>
    <property type="match status" value="1"/>
</dbReference>
<keyword evidence="11 12" id="KW-0804">Transcription</keyword>
<gene>
    <name evidence="12" type="primary">whiB</name>
    <name evidence="15" type="ORF">SAMN05421678_102241</name>
</gene>
<keyword evidence="6 12" id="KW-0408">Iron</keyword>
<dbReference type="InterPro" id="IPR034768">
    <property type="entry name" value="4FE4S_WBL"/>
</dbReference>
<name>A0A1I2LVL2_9ACTN</name>
<comment type="function">
    <text evidence="12">Acts as a transcriptional regulator. Probably redox-responsive. The apo- but not holo-form probably binds DNA.</text>
</comment>
<keyword evidence="8 12" id="KW-0805">Transcription regulation</keyword>
<proteinExistence type="inferred from homology"/>
<keyword evidence="7 12" id="KW-0411">Iron-sulfur</keyword>
<keyword evidence="10 12" id="KW-1015">Disulfide bond</keyword>
<keyword evidence="9 12" id="KW-0238">DNA-binding</keyword>
<dbReference type="Proteomes" id="UP000199052">
    <property type="component" value="Unassembled WGS sequence"/>
</dbReference>
<dbReference type="GO" id="GO:0046872">
    <property type="term" value="F:metal ion binding"/>
    <property type="evidence" value="ECO:0007669"/>
    <property type="project" value="UniProtKB-KW"/>
</dbReference>
<comment type="cofactor">
    <cofactor evidence="12">
        <name>[4Fe-4S] cluster</name>
        <dbReference type="ChEBI" id="CHEBI:49883"/>
    </cofactor>
    <text evidence="12">Binds 1 [4Fe-4S] cluster per subunit. Following nitrosylation of the [4Fe-4S] cluster binds 1 [4Fe-8(NO)] cluster per subunit.</text>
</comment>
<dbReference type="Pfam" id="PF02467">
    <property type="entry name" value="Whib"/>
    <property type="match status" value="1"/>
</dbReference>
<dbReference type="GO" id="GO:0045454">
    <property type="term" value="P:cell redox homeostasis"/>
    <property type="evidence" value="ECO:0007669"/>
    <property type="project" value="TreeGrafter"/>
</dbReference>
<evidence type="ECO:0000256" key="10">
    <source>
        <dbReference type="ARBA" id="ARBA00023157"/>
    </source>
</evidence>
<evidence type="ECO:0000259" key="14">
    <source>
        <dbReference type="PROSITE" id="PS51674"/>
    </source>
</evidence>
<keyword evidence="3 12" id="KW-0004">4Fe-4S</keyword>